<name>A0A1E4SHQ3_9ASCO</name>
<keyword evidence="2" id="KW-0472">Membrane</keyword>
<dbReference type="Proteomes" id="UP000094285">
    <property type="component" value="Unassembled WGS sequence"/>
</dbReference>
<dbReference type="AlphaFoldDB" id="A0A1E4SHQ3"/>
<evidence type="ECO:0000313" key="3">
    <source>
        <dbReference type="EMBL" id="ODV79044.1"/>
    </source>
</evidence>
<accession>A0A1E4SHQ3</accession>
<sequence length="137" mass="15256">MALQLKQSRNRTWKFTAAKGAVVVGAAYLILSTFPHLRKSVFELISGTKKKESSEDANKDPKEYDDNTPIELEDKESPKSLDESAVNITQSQVDIAEWSQADLKSWLGEKEINPPPNASHDNLVSLVKSIQETSNEL</sequence>
<keyword evidence="2" id="KW-1133">Transmembrane helix</keyword>
<evidence type="ECO:0000256" key="2">
    <source>
        <dbReference type="SAM" id="Phobius"/>
    </source>
</evidence>
<organism evidence="3 4">
    <name type="scientific">Suhomyces tanzawaensis NRRL Y-17324</name>
    <dbReference type="NCBI Taxonomy" id="984487"/>
    <lineage>
        <taxon>Eukaryota</taxon>
        <taxon>Fungi</taxon>
        <taxon>Dikarya</taxon>
        <taxon>Ascomycota</taxon>
        <taxon>Saccharomycotina</taxon>
        <taxon>Pichiomycetes</taxon>
        <taxon>Debaryomycetaceae</taxon>
        <taxon>Suhomyces</taxon>
    </lineage>
</organism>
<feature type="transmembrane region" description="Helical" evidence="2">
    <location>
        <begin position="12"/>
        <end position="31"/>
    </location>
</feature>
<gene>
    <name evidence="3" type="ORF">CANTADRAFT_244198</name>
</gene>
<dbReference type="RefSeq" id="XP_020064166.1">
    <property type="nucleotide sequence ID" value="XM_020207104.1"/>
</dbReference>
<protein>
    <submittedName>
        <fullName evidence="3">Uncharacterized protein</fullName>
    </submittedName>
</protein>
<evidence type="ECO:0000256" key="1">
    <source>
        <dbReference type="SAM" id="MobiDB-lite"/>
    </source>
</evidence>
<reference evidence="4" key="1">
    <citation type="submission" date="2016-05" db="EMBL/GenBank/DDBJ databases">
        <title>Comparative genomics of biotechnologically important yeasts.</title>
        <authorList>
            <consortium name="DOE Joint Genome Institute"/>
            <person name="Riley R."/>
            <person name="Haridas S."/>
            <person name="Wolfe K.H."/>
            <person name="Lopes M.R."/>
            <person name="Hittinger C.T."/>
            <person name="Goker M."/>
            <person name="Salamov A."/>
            <person name="Wisecaver J."/>
            <person name="Long T.M."/>
            <person name="Aerts A.L."/>
            <person name="Barry K."/>
            <person name="Choi C."/>
            <person name="Clum A."/>
            <person name="Coughlan A.Y."/>
            <person name="Deshpande S."/>
            <person name="Douglass A.P."/>
            <person name="Hanson S.J."/>
            <person name="Klenk H.-P."/>
            <person name="Labutti K."/>
            <person name="Lapidus A."/>
            <person name="Lindquist E."/>
            <person name="Lipzen A."/>
            <person name="Meier-Kolthoff J.P."/>
            <person name="Ohm R.A."/>
            <person name="Otillar R.P."/>
            <person name="Pangilinan J."/>
            <person name="Peng Y."/>
            <person name="Rokas A."/>
            <person name="Rosa C.A."/>
            <person name="Scheuner C."/>
            <person name="Sibirny A.A."/>
            <person name="Slot J.C."/>
            <person name="Stielow J.B."/>
            <person name="Sun H."/>
            <person name="Kurtzman C.P."/>
            <person name="Blackwell M."/>
            <person name="Grigoriev I.V."/>
            <person name="Jeffries T.W."/>
        </authorList>
    </citation>
    <scope>NUCLEOTIDE SEQUENCE [LARGE SCALE GENOMIC DNA]</scope>
    <source>
        <strain evidence="4">NRRL Y-17324</strain>
    </source>
</reference>
<proteinExistence type="predicted"/>
<keyword evidence="2" id="KW-0812">Transmembrane</keyword>
<dbReference type="OrthoDB" id="4022834at2759"/>
<evidence type="ECO:0000313" key="4">
    <source>
        <dbReference type="Proteomes" id="UP000094285"/>
    </source>
</evidence>
<feature type="compositionally biased region" description="Basic and acidic residues" evidence="1">
    <location>
        <begin position="49"/>
        <end position="65"/>
    </location>
</feature>
<dbReference type="GeneID" id="30981241"/>
<feature type="region of interest" description="Disordered" evidence="1">
    <location>
        <begin position="47"/>
        <end position="83"/>
    </location>
</feature>
<keyword evidence="4" id="KW-1185">Reference proteome</keyword>
<dbReference type="EMBL" id="KV453912">
    <property type="protein sequence ID" value="ODV79044.1"/>
    <property type="molecule type" value="Genomic_DNA"/>
</dbReference>